<evidence type="ECO:0000256" key="6">
    <source>
        <dbReference type="ARBA" id="ARBA00022777"/>
    </source>
</evidence>
<accession>A0ABD6DCD5</accession>
<sequence length="163" mass="17023">MKFVAITACPTGIAHSQMAAENLEQTAEKRGHDIHVEIHGAMGTENEIPDDTLAAADAVIIAADTGVQRDRFQDHIVVKGTVKDGVNDAEGLIDEAVERVEAAGGGTETETTVDETTGTESEAGTADPTGTESTQTAEPDQSTTPESTDSDSGVLARLKRLFS</sequence>
<dbReference type="EMBL" id="JBHUDM010000004">
    <property type="protein sequence ID" value="MFD1643158.1"/>
    <property type="molecule type" value="Genomic_DNA"/>
</dbReference>
<evidence type="ECO:0000259" key="8">
    <source>
        <dbReference type="PROSITE" id="PS51099"/>
    </source>
</evidence>
<evidence type="ECO:0000256" key="5">
    <source>
        <dbReference type="ARBA" id="ARBA00022683"/>
    </source>
</evidence>
<dbReference type="AlphaFoldDB" id="A0ABD6DCD5"/>
<evidence type="ECO:0000256" key="2">
    <source>
        <dbReference type="ARBA" id="ARBA00022553"/>
    </source>
</evidence>
<keyword evidence="2" id="KW-0597">Phosphoprotein</keyword>
<gene>
    <name evidence="9" type="ORF">ACFSBW_14875</name>
</gene>
<feature type="domain" description="PTS EIIB type-2" evidence="8">
    <location>
        <begin position="1"/>
        <end position="98"/>
    </location>
</feature>
<dbReference type="CDD" id="cd05569">
    <property type="entry name" value="PTS_IIB_fructose"/>
    <property type="match status" value="1"/>
</dbReference>
<protein>
    <submittedName>
        <fullName evidence="9">PTS fructose transporter subunit IIB</fullName>
        <ecNumber evidence="9">2.7.1.202</ecNumber>
    </submittedName>
</protein>
<reference evidence="9 10" key="1">
    <citation type="journal article" date="2019" name="Int. J. Syst. Evol. Microbiol.">
        <title>The Global Catalogue of Microorganisms (GCM) 10K type strain sequencing project: providing services to taxonomists for standard genome sequencing and annotation.</title>
        <authorList>
            <consortium name="The Broad Institute Genomics Platform"/>
            <consortium name="The Broad Institute Genome Sequencing Center for Infectious Disease"/>
            <person name="Wu L."/>
            <person name="Ma J."/>
        </authorList>
    </citation>
    <scope>NUCLEOTIDE SEQUENCE [LARGE SCALE GENOMIC DNA]</scope>
    <source>
        <strain evidence="9 10">CGMCC 1.10593</strain>
    </source>
</reference>
<keyword evidence="1" id="KW-0813">Transport</keyword>
<evidence type="ECO:0000313" key="9">
    <source>
        <dbReference type="EMBL" id="MFD1643158.1"/>
    </source>
</evidence>
<dbReference type="InterPro" id="IPR050864">
    <property type="entry name" value="Bacterial_PTS_Sugar_Transport"/>
</dbReference>
<evidence type="ECO:0000256" key="3">
    <source>
        <dbReference type="ARBA" id="ARBA00022597"/>
    </source>
</evidence>
<dbReference type="Pfam" id="PF02302">
    <property type="entry name" value="PTS_IIB"/>
    <property type="match status" value="1"/>
</dbReference>
<feature type="region of interest" description="Disordered" evidence="7">
    <location>
        <begin position="99"/>
        <end position="163"/>
    </location>
</feature>
<dbReference type="Proteomes" id="UP001597052">
    <property type="component" value="Unassembled WGS sequence"/>
</dbReference>
<comment type="caution">
    <text evidence="9">The sequence shown here is derived from an EMBL/GenBank/DDBJ whole genome shotgun (WGS) entry which is preliminary data.</text>
</comment>
<evidence type="ECO:0000256" key="1">
    <source>
        <dbReference type="ARBA" id="ARBA00022448"/>
    </source>
</evidence>
<dbReference type="PANTHER" id="PTHR30505">
    <property type="entry name" value="FRUCTOSE-LIKE PERMEASE"/>
    <property type="match status" value="1"/>
</dbReference>
<dbReference type="SUPFAM" id="SSF52794">
    <property type="entry name" value="PTS system IIB component-like"/>
    <property type="match status" value="1"/>
</dbReference>
<dbReference type="GO" id="GO:0016301">
    <property type="term" value="F:kinase activity"/>
    <property type="evidence" value="ECO:0007669"/>
    <property type="project" value="UniProtKB-KW"/>
</dbReference>
<proteinExistence type="predicted"/>
<organism evidence="9 10">
    <name type="scientific">Halohasta litorea</name>
    <dbReference type="NCBI Taxonomy" id="869891"/>
    <lineage>
        <taxon>Archaea</taxon>
        <taxon>Methanobacteriati</taxon>
        <taxon>Methanobacteriota</taxon>
        <taxon>Stenosarchaea group</taxon>
        <taxon>Halobacteria</taxon>
        <taxon>Halobacteriales</taxon>
        <taxon>Haloferacaceae</taxon>
        <taxon>Halohasta</taxon>
    </lineage>
</organism>
<dbReference type="InterPro" id="IPR013011">
    <property type="entry name" value="PTS_EIIB_2"/>
</dbReference>
<keyword evidence="10" id="KW-1185">Reference proteome</keyword>
<dbReference type="NCBIfam" id="TIGR00829">
    <property type="entry name" value="FRU"/>
    <property type="match status" value="1"/>
</dbReference>
<dbReference type="InterPro" id="IPR003501">
    <property type="entry name" value="PTS_EIIB_2/3"/>
</dbReference>
<feature type="compositionally biased region" description="Low complexity" evidence="7">
    <location>
        <begin position="108"/>
        <end position="126"/>
    </location>
</feature>
<dbReference type="PANTHER" id="PTHR30505:SF0">
    <property type="entry name" value="FRUCTOSE-LIKE PTS SYSTEM EIIBC COMPONENT-RELATED"/>
    <property type="match status" value="1"/>
</dbReference>
<keyword evidence="6" id="KW-0418">Kinase</keyword>
<dbReference type="EC" id="2.7.1.202" evidence="9"/>
<evidence type="ECO:0000256" key="4">
    <source>
        <dbReference type="ARBA" id="ARBA00022679"/>
    </source>
</evidence>
<dbReference type="RefSeq" id="WP_256396318.1">
    <property type="nucleotide sequence ID" value="NZ_JANHDJ010000004.1"/>
</dbReference>
<dbReference type="InterPro" id="IPR003353">
    <property type="entry name" value="PTS_IIB_fruc"/>
</dbReference>
<keyword evidence="3" id="KW-0762">Sugar transport</keyword>
<evidence type="ECO:0000256" key="7">
    <source>
        <dbReference type="SAM" id="MobiDB-lite"/>
    </source>
</evidence>
<dbReference type="InterPro" id="IPR036095">
    <property type="entry name" value="PTS_EIIB-like_sf"/>
</dbReference>
<dbReference type="GO" id="GO:0009401">
    <property type="term" value="P:phosphoenolpyruvate-dependent sugar phosphotransferase system"/>
    <property type="evidence" value="ECO:0007669"/>
    <property type="project" value="UniProtKB-KW"/>
</dbReference>
<feature type="compositionally biased region" description="Polar residues" evidence="7">
    <location>
        <begin position="128"/>
        <end position="151"/>
    </location>
</feature>
<keyword evidence="5" id="KW-0598">Phosphotransferase system</keyword>
<dbReference type="PROSITE" id="PS51099">
    <property type="entry name" value="PTS_EIIB_TYPE_2"/>
    <property type="match status" value="1"/>
</dbReference>
<dbReference type="Gene3D" id="3.40.50.2300">
    <property type="match status" value="1"/>
</dbReference>
<name>A0ABD6DCD5_9EURY</name>
<evidence type="ECO:0000313" key="10">
    <source>
        <dbReference type="Proteomes" id="UP001597052"/>
    </source>
</evidence>
<keyword evidence="4 9" id="KW-0808">Transferase</keyword>